<evidence type="ECO:0000256" key="1">
    <source>
        <dbReference type="ARBA" id="ARBA00004370"/>
    </source>
</evidence>
<dbReference type="PRINTS" id="PR00125">
    <property type="entry name" value="ATPASEDELTA"/>
</dbReference>
<dbReference type="Proteomes" id="UP001597182">
    <property type="component" value="Unassembled WGS sequence"/>
</dbReference>
<evidence type="ECO:0000256" key="2">
    <source>
        <dbReference type="ARBA" id="ARBA00022448"/>
    </source>
</evidence>
<evidence type="ECO:0000313" key="8">
    <source>
        <dbReference type="EMBL" id="MFD1235705.1"/>
    </source>
</evidence>
<keyword evidence="7" id="KW-1003">Cell membrane</keyword>
<keyword evidence="3 7" id="KW-0375">Hydrogen ion transport</keyword>
<comment type="function">
    <text evidence="7">This protein is part of the stalk that links CF(0) to CF(1). It either transmits conformational changes from CF(0) to CF(1) or is implicated in proton conduction.</text>
</comment>
<comment type="similarity">
    <text evidence="7">Belongs to the ATPase delta chain family.</text>
</comment>
<evidence type="ECO:0000256" key="7">
    <source>
        <dbReference type="HAMAP-Rule" id="MF_01416"/>
    </source>
</evidence>
<evidence type="ECO:0000256" key="3">
    <source>
        <dbReference type="ARBA" id="ARBA00022781"/>
    </source>
</evidence>
<sequence length="280" mass="30052">MAASTETQLQSASRESLADAVRRLDAVVDSSAGADLAILGDDLFAVERLLESEPALRRHLADPAVAPEARTELARRLLEGKIGAAALDLVSTLVSARWSRSIDLLDALEALARRAVLGVAEKDGSLDEVEDQLFRFGRILDREPQLARLLADRSTPADKRVGLLSELLRGKASTVTTTLLEQAVRSPRGLALDIVAGQLAELAAARRDRYVAHVRSAVALTDQQEQRLTESLGRLYGRPISLQVEHDPEILGGLVVQVDGELIDGSVAGRLAAARRGLPT</sequence>
<comment type="function">
    <text evidence="7">F(1)F(0) ATP synthase produces ATP from ADP in the presence of a proton or sodium gradient. F-type ATPases consist of two structural domains, F(1) containing the extramembraneous catalytic core and F(0) containing the membrane proton channel, linked together by a central stalk and a peripheral stalk. During catalysis, ATP synthesis in the catalytic domain of F(1) is coupled via a rotary mechanism of the central stalk subunits to proton translocation.</text>
</comment>
<name>A0ABW3VLN6_9PSEU</name>
<evidence type="ECO:0000313" key="9">
    <source>
        <dbReference type="Proteomes" id="UP001597182"/>
    </source>
</evidence>
<accession>A0ABW3VLN6</accession>
<dbReference type="NCBIfam" id="NF009967">
    <property type="entry name" value="PRK13430.1"/>
    <property type="match status" value="1"/>
</dbReference>
<proteinExistence type="inferred from homology"/>
<dbReference type="SUPFAM" id="SSF47928">
    <property type="entry name" value="N-terminal domain of the delta subunit of the F1F0-ATP synthase"/>
    <property type="match status" value="1"/>
</dbReference>
<keyword evidence="6 7" id="KW-0066">ATP synthesis</keyword>
<keyword evidence="4 7" id="KW-0406">Ion transport</keyword>
<dbReference type="InterPro" id="IPR026015">
    <property type="entry name" value="ATP_synth_OSCP/delta_N_sf"/>
</dbReference>
<dbReference type="InterPro" id="IPR000711">
    <property type="entry name" value="ATPase_OSCP/dsu"/>
</dbReference>
<dbReference type="Pfam" id="PF00213">
    <property type="entry name" value="OSCP"/>
    <property type="match status" value="1"/>
</dbReference>
<dbReference type="RefSeq" id="WP_339124198.1">
    <property type="nucleotide sequence ID" value="NZ_BAABKS010000008.1"/>
</dbReference>
<dbReference type="PANTHER" id="PTHR11910">
    <property type="entry name" value="ATP SYNTHASE DELTA CHAIN"/>
    <property type="match status" value="1"/>
</dbReference>
<gene>
    <name evidence="7" type="primary">atpH</name>
    <name evidence="8" type="ORF">ACFQ34_20635</name>
</gene>
<evidence type="ECO:0000256" key="6">
    <source>
        <dbReference type="ARBA" id="ARBA00023310"/>
    </source>
</evidence>
<evidence type="ECO:0000256" key="4">
    <source>
        <dbReference type="ARBA" id="ARBA00023065"/>
    </source>
</evidence>
<dbReference type="Gene3D" id="1.10.520.20">
    <property type="entry name" value="N-terminal domain of the delta subunit of the F1F0-ATP synthase"/>
    <property type="match status" value="1"/>
</dbReference>
<keyword evidence="7" id="KW-0139">CF(1)</keyword>
<protein>
    <recommendedName>
        <fullName evidence="7">ATP synthase subunit delta</fullName>
    </recommendedName>
    <alternativeName>
        <fullName evidence="7">ATP synthase F(1) sector subunit delta</fullName>
    </alternativeName>
    <alternativeName>
        <fullName evidence="7">F-type ATPase subunit delta</fullName>
        <shortName evidence="7">F-ATPase subunit delta</shortName>
    </alternativeName>
</protein>
<evidence type="ECO:0000256" key="5">
    <source>
        <dbReference type="ARBA" id="ARBA00023136"/>
    </source>
</evidence>
<dbReference type="EMBL" id="JBHTMB010000171">
    <property type="protein sequence ID" value="MFD1235705.1"/>
    <property type="molecule type" value="Genomic_DNA"/>
</dbReference>
<keyword evidence="5 7" id="KW-0472">Membrane</keyword>
<dbReference type="NCBIfam" id="TIGR01145">
    <property type="entry name" value="ATP_synt_delta"/>
    <property type="match status" value="1"/>
</dbReference>
<comment type="subcellular location">
    <subcellularLocation>
        <location evidence="7">Cell membrane</location>
        <topology evidence="7">Peripheral membrane protein</topology>
    </subcellularLocation>
    <subcellularLocation>
        <location evidence="1">Membrane</location>
    </subcellularLocation>
</comment>
<reference evidence="9" key="1">
    <citation type="journal article" date="2019" name="Int. J. Syst. Evol. Microbiol.">
        <title>The Global Catalogue of Microorganisms (GCM) 10K type strain sequencing project: providing services to taxonomists for standard genome sequencing and annotation.</title>
        <authorList>
            <consortium name="The Broad Institute Genomics Platform"/>
            <consortium name="The Broad Institute Genome Sequencing Center for Infectious Disease"/>
            <person name="Wu L."/>
            <person name="Ma J."/>
        </authorList>
    </citation>
    <scope>NUCLEOTIDE SEQUENCE [LARGE SCALE GENOMIC DNA]</scope>
    <source>
        <strain evidence="9">CCUG 49018</strain>
    </source>
</reference>
<dbReference type="HAMAP" id="MF_01416">
    <property type="entry name" value="ATP_synth_delta_bact"/>
    <property type="match status" value="1"/>
</dbReference>
<comment type="caution">
    <text evidence="8">The sequence shown here is derived from an EMBL/GenBank/DDBJ whole genome shotgun (WGS) entry which is preliminary data.</text>
</comment>
<keyword evidence="2 7" id="KW-0813">Transport</keyword>
<organism evidence="8 9">
    <name type="scientific">Pseudonocardia benzenivorans</name>
    <dbReference type="NCBI Taxonomy" id="228005"/>
    <lineage>
        <taxon>Bacteria</taxon>
        <taxon>Bacillati</taxon>
        <taxon>Actinomycetota</taxon>
        <taxon>Actinomycetes</taxon>
        <taxon>Pseudonocardiales</taxon>
        <taxon>Pseudonocardiaceae</taxon>
        <taxon>Pseudonocardia</taxon>
    </lineage>
</organism>
<keyword evidence="9" id="KW-1185">Reference proteome</keyword>